<keyword evidence="8" id="KW-1185">Reference proteome</keyword>
<reference evidence="7 8" key="1">
    <citation type="journal article" date="2019" name="Sci. Rep.">
        <title>Comparative genomics of chytrid fungi reveal insights into the obligate biotrophic and pathogenic lifestyle of Synchytrium endobioticum.</title>
        <authorList>
            <person name="van de Vossenberg B.T.L.H."/>
            <person name="Warris S."/>
            <person name="Nguyen H.D.T."/>
            <person name="van Gent-Pelzer M.P.E."/>
            <person name="Joly D.L."/>
            <person name="van de Geest H.C."/>
            <person name="Bonants P.J.M."/>
            <person name="Smith D.S."/>
            <person name="Levesque C.A."/>
            <person name="van der Lee T.A.J."/>
        </authorList>
    </citation>
    <scope>NUCLEOTIDE SEQUENCE [LARGE SCALE GENOMIC DNA]</scope>
    <source>
        <strain evidence="7 8">CBS 809.83</strain>
    </source>
</reference>
<dbReference type="GO" id="GO:0004499">
    <property type="term" value="F:N,N-dimethylaniline monooxygenase activity"/>
    <property type="evidence" value="ECO:0007669"/>
    <property type="project" value="InterPro"/>
</dbReference>
<dbReference type="InterPro" id="IPR036188">
    <property type="entry name" value="FAD/NAD-bd_sf"/>
</dbReference>
<dbReference type="FunFam" id="3.50.50.60:FF:000023">
    <property type="entry name" value="Dimethylaniline monooxygenase [N-oxide-forming]"/>
    <property type="match status" value="1"/>
</dbReference>
<comment type="similarity">
    <text evidence="2">Belongs to the FMO family.</text>
</comment>
<evidence type="ECO:0000256" key="6">
    <source>
        <dbReference type="ARBA" id="ARBA00023002"/>
    </source>
</evidence>
<dbReference type="InterPro" id="IPR000960">
    <property type="entry name" value="Flavin_mOase"/>
</dbReference>
<dbReference type="AlphaFoldDB" id="A0A507E5B9"/>
<protein>
    <recommendedName>
        <fullName evidence="9">FAD/NAD(P)-binding domain-containing protein</fullName>
    </recommendedName>
</protein>
<comment type="cofactor">
    <cofactor evidence="1">
        <name>FAD</name>
        <dbReference type="ChEBI" id="CHEBI:57692"/>
    </cofactor>
</comment>
<evidence type="ECO:0000313" key="7">
    <source>
        <dbReference type="EMBL" id="TPX58577.1"/>
    </source>
</evidence>
<dbReference type="Pfam" id="PF00743">
    <property type="entry name" value="FMO-like"/>
    <property type="match status" value="2"/>
</dbReference>
<dbReference type="GO" id="GO:0050660">
    <property type="term" value="F:flavin adenine dinucleotide binding"/>
    <property type="evidence" value="ECO:0007669"/>
    <property type="project" value="InterPro"/>
</dbReference>
<evidence type="ECO:0000256" key="1">
    <source>
        <dbReference type="ARBA" id="ARBA00001974"/>
    </source>
</evidence>
<dbReference type="STRING" id="109895.A0A507E5B9"/>
<evidence type="ECO:0000256" key="5">
    <source>
        <dbReference type="ARBA" id="ARBA00022857"/>
    </source>
</evidence>
<keyword evidence="3" id="KW-0285">Flavoprotein</keyword>
<evidence type="ECO:0000313" key="8">
    <source>
        <dbReference type="Proteomes" id="UP000318582"/>
    </source>
</evidence>
<evidence type="ECO:0000256" key="2">
    <source>
        <dbReference type="ARBA" id="ARBA00009183"/>
    </source>
</evidence>
<keyword evidence="5" id="KW-0521">NADP</keyword>
<dbReference type="PANTHER" id="PTHR23023">
    <property type="entry name" value="DIMETHYLANILINE MONOOXYGENASE"/>
    <property type="match status" value="1"/>
</dbReference>
<gene>
    <name evidence="7" type="ORF">PhCBS80983_g03053</name>
</gene>
<dbReference type="SUPFAM" id="SSF51905">
    <property type="entry name" value="FAD/NAD(P)-binding domain"/>
    <property type="match status" value="2"/>
</dbReference>
<evidence type="ECO:0000256" key="3">
    <source>
        <dbReference type="ARBA" id="ARBA00022630"/>
    </source>
</evidence>
<organism evidence="7 8">
    <name type="scientific">Powellomyces hirtus</name>
    <dbReference type="NCBI Taxonomy" id="109895"/>
    <lineage>
        <taxon>Eukaryota</taxon>
        <taxon>Fungi</taxon>
        <taxon>Fungi incertae sedis</taxon>
        <taxon>Chytridiomycota</taxon>
        <taxon>Chytridiomycota incertae sedis</taxon>
        <taxon>Chytridiomycetes</taxon>
        <taxon>Spizellomycetales</taxon>
        <taxon>Powellomycetaceae</taxon>
        <taxon>Powellomyces</taxon>
    </lineage>
</organism>
<dbReference type="GO" id="GO:0050661">
    <property type="term" value="F:NADP binding"/>
    <property type="evidence" value="ECO:0007669"/>
    <property type="project" value="InterPro"/>
</dbReference>
<keyword evidence="4" id="KW-0274">FAD</keyword>
<dbReference type="InterPro" id="IPR050346">
    <property type="entry name" value="FMO-like"/>
</dbReference>
<dbReference type="Proteomes" id="UP000318582">
    <property type="component" value="Unassembled WGS sequence"/>
</dbReference>
<sequence>MNGIVAFEVLRTDMASDQVPAKRLCIVGAGACGLATLKAFIDCPQTSTWDIVALEKQAEVGGVWVPSKTATPPDLPSTPIYDSLTTNLPHPIMRFTAHPFPAGTPLYPTHHIVRQYLSSYSEHFGLGKYIRFGHEIIRASWKDGKWSIRVRRIPREEQQSTSNRSYLETFDYLLLCSGHYSLPFIPQWPGISEWSSTKTHQLSHSIYYRSDTPFKDKVVLVVGAGPSARDILAEVSVVAKKTYHSLPRSVYDGQQTENYSVRQKEVVIKPPIRQFTTTSIQFEDLTFSDDVDVVISGTGYRFDFPFFGDPTLPPLEHHMIPVKSDQADSPPPVLFLGTPSRVIPFPLFEFQALAATQILLGRKMPPAPPCTTHVLDLEQFNYCDTLARDAGVDLRVQPWVTRVYALKNVLRKIWRHLEREGDWKRWVEGVDGVEKWRETMDELIGWAIENGIVDSDETLT</sequence>
<accession>A0A507E5B9</accession>
<proteinExistence type="inferred from homology"/>
<comment type="caution">
    <text evidence="7">The sequence shown here is derived from an EMBL/GenBank/DDBJ whole genome shotgun (WGS) entry which is preliminary data.</text>
</comment>
<dbReference type="PRINTS" id="PR00370">
    <property type="entry name" value="FMOXYGENASE"/>
</dbReference>
<evidence type="ECO:0008006" key="9">
    <source>
        <dbReference type="Google" id="ProtNLM"/>
    </source>
</evidence>
<dbReference type="Gene3D" id="3.50.50.60">
    <property type="entry name" value="FAD/NAD(P)-binding domain"/>
    <property type="match status" value="2"/>
</dbReference>
<dbReference type="InterPro" id="IPR020946">
    <property type="entry name" value="Flavin_mOase-like"/>
</dbReference>
<name>A0A507E5B9_9FUNG</name>
<evidence type="ECO:0000256" key="4">
    <source>
        <dbReference type="ARBA" id="ARBA00022827"/>
    </source>
</evidence>
<dbReference type="EMBL" id="QEAQ01000034">
    <property type="protein sequence ID" value="TPX58577.1"/>
    <property type="molecule type" value="Genomic_DNA"/>
</dbReference>
<keyword evidence="6" id="KW-0560">Oxidoreductase</keyword>